<keyword evidence="1" id="KW-0812">Transmembrane</keyword>
<dbReference type="AlphaFoldDB" id="A0A3P6S521"/>
<sequence length="119" mass="13926">MRYEIYRNKYVQQRLRQDDACFRKHGLVRADNVMRPMAACVDNWYKVNVLWSIWFVAEVRASGNNTWLPIRSIGRIYTTEITQDDARFCNHGLAGICGVVSTSVLLFFLLSFFSLLRLK</sequence>
<gene>
    <name evidence="2" type="ORF">CGOC_LOCUS5786</name>
</gene>
<accession>A0A3P6S521</accession>
<proteinExistence type="predicted"/>
<dbReference type="Proteomes" id="UP000271889">
    <property type="component" value="Unassembled WGS sequence"/>
</dbReference>
<keyword evidence="1" id="KW-0472">Membrane</keyword>
<dbReference type="EMBL" id="UYRV01017929">
    <property type="protein sequence ID" value="VDK63973.1"/>
    <property type="molecule type" value="Genomic_DNA"/>
</dbReference>
<evidence type="ECO:0000256" key="1">
    <source>
        <dbReference type="SAM" id="Phobius"/>
    </source>
</evidence>
<protein>
    <submittedName>
        <fullName evidence="2">Uncharacterized protein</fullName>
    </submittedName>
</protein>
<feature type="transmembrane region" description="Helical" evidence="1">
    <location>
        <begin position="93"/>
        <end position="116"/>
    </location>
</feature>
<name>A0A3P6S521_CYLGO</name>
<reference evidence="2 3" key="1">
    <citation type="submission" date="2018-11" db="EMBL/GenBank/DDBJ databases">
        <authorList>
            <consortium name="Pathogen Informatics"/>
        </authorList>
    </citation>
    <scope>NUCLEOTIDE SEQUENCE [LARGE SCALE GENOMIC DNA]</scope>
</reference>
<keyword evidence="3" id="KW-1185">Reference proteome</keyword>
<keyword evidence="1" id="KW-1133">Transmembrane helix</keyword>
<evidence type="ECO:0000313" key="2">
    <source>
        <dbReference type="EMBL" id="VDK63973.1"/>
    </source>
</evidence>
<evidence type="ECO:0000313" key="3">
    <source>
        <dbReference type="Proteomes" id="UP000271889"/>
    </source>
</evidence>
<organism evidence="2 3">
    <name type="scientific">Cylicostephanus goldi</name>
    <name type="common">Nematode worm</name>
    <dbReference type="NCBI Taxonomy" id="71465"/>
    <lineage>
        <taxon>Eukaryota</taxon>
        <taxon>Metazoa</taxon>
        <taxon>Ecdysozoa</taxon>
        <taxon>Nematoda</taxon>
        <taxon>Chromadorea</taxon>
        <taxon>Rhabditida</taxon>
        <taxon>Rhabditina</taxon>
        <taxon>Rhabditomorpha</taxon>
        <taxon>Strongyloidea</taxon>
        <taxon>Strongylidae</taxon>
        <taxon>Cylicostephanus</taxon>
    </lineage>
</organism>